<organism evidence="1">
    <name type="scientific">marine sediment metagenome</name>
    <dbReference type="NCBI Taxonomy" id="412755"/>
    <lineage>
        <taxon>unclassified sequences</taxon>
        <taxon>metagenomes</taxon>
        <taxon>ecological metagenomes</taxon>
    </lineage>
</organism>
<name>A0A0F8WEJ2_9ZZZZ</name>
<reference evidence="1" key="1">
    <citation type="journal article" date="2015" name="Nature">
        <title>Complex archaea that bridge the gap between prokaryotes and eukaryotes.</title>
        <authorList>
            <person name="Spang A."/>
            <person name="Saw J.H."/>
            <person name="Jorgensen S.L."/>
            <person name="Zaremba-Niedzwiedzka K."/>
            <person name="Martijn J."/>
            <person name="Lind A.E."/>
            <person name="van Eijk R."/>
            <person name="Schleper C."/>
            <person name="Guy L."/>
            <person name="Ettema T.J."/>
        </authorList>
    </citation>
    <scope>NUCLEOTIDE SEQUENCE</scope>
</reference>
<proteinExistence type="predicted"/>
<accession>A0A0F8WEJ2</accession>
<dbReference type="EMBL" id="LAZR01065571">
    <property type="protein sequence ID" value="KKK55287.1"/>
    <property type="molecule type" value="Genomic_DNA"/>
</dbReference>
<comment type="caution">
    <text evidence="1">The sequence shown here is derived from an EMBL/GenBank/DDBJ whole genome shotgun (WGS) entry which is preliminary data.</text>
</comment>
<evidence type="ECO:0000313" key="1">
    <source>
        <dbReference type="EMBL" id="KKK55287.1"/>
    </source>
</evidence>
<gene>
    <name evidence="1" type="ORF">LCGC14_3076060</name>
</gene>
<dbReference type="AlphaFoldDB" id="A0A0F8WEJ2"/>
<protein>
    <submittedName>
        <fullName evidence="1">Uncharacterized protein</fullName>
    </submittedName>
</protein>
<sequence length="51" mass="6388">MNIDEWEYITLREMEDFITYWKKRAGDVKFPIEMSYSNWVKEFNSFNEDIQ</sequence>